<dbReference type="Pfam" id="PF06013">
    <property type="entry name" value="WXG100"/>
    <property type="match status" value="1"/>
</dbReference>
<reference evidence="2 3" key="1">
    <citation type="submission" date="2023-12" db="EMBL/GenBank/DDBJ databases">
        <title>Sinomonas terricola sp. nov, isolated from litchi orchard soil in Guangdong, PR China.</title>
        <authorList>
            <person name="Jiaxin W."/>
            <person name="Yang Z."/>
            <person name="Honghui Z."/>
        </authorList>
    </citation>
    <scope>NUCLEOTIDE SEQUENCE [LARGE SCALE GENOMIC DNA]</scope>
    <source>
        <strain evidence="2 3">JGH33</strain>
    </source>
</reference>
<evidence type="ECO:0000256" key="1">
    <source>
        <dbReference type="RuleBase" id="RU362001"/>
    </source>
</evidence>
<dbReference type="EMBL" id="JAYGGQ010000004">
    <property type="protein sequence ID" value="MEA5454691.1"/>
    <property type="molecule type" value="Genomic_DNA"/>
</dbReference>
<organism evidence="2 3">
    <name type="scientific">Sinomonas terricola</name>
    <dbReference type="NCBI Taxonomy" id="3110330"/>
    <lineage>
        <taxon>Bacteria</taxon>
        <taxon>Bacillati</taxon>
        <taxon>Actinomycetota</taxon>
        <taxon>Actinomycetes</taxon>
        <taxon>Micrococcales</taxon>
        <taxon>Micrococcaceae</taxon>
        <taxon>Sinomonas</taxon>
    </lineage>
</organism>
<dbReference type="InterPro" id="IPR010310">
    <property type="entry name" value="T7SS_ESAT-6-like"/>
</dbReference>
<keyword evidence="3" id="KW-1185">Reference proteome</keyword>
<protein>
    <recommendedName>
        <fullName evidence="1">ESAT-6-like protein</fullName>
    </recommendedName>
</protein>
<name>A0ABU5T5C8_9MICC</name>
<dbReference type="Gene3D" id="1.10.287.1060">
    <property type="entry name" value="ESAT-6-like"/>
    <property type="match status" value="1"/>
</dbReference>
<proteinExistence type="inferred from homology"/>
<comment type="similarity">
    <text evidence="1">Belongs to the WXG100 family.</text>
</comment>
<evidence type="ECO:0000313" key="3">
    <source>
        <dbReference type="Proteomes" id="UP001304769"/>
    </source>
</evidence>
<comment type="caution">
    <text evidence="2">The sequence shown here is derived from an EMBL/GenBank/DDBJ whole genome shotgun (WGS) entry which is preliminary data.</text>
</comment>
<dbReference type="SUPFAM" id="SSF140453">
    <property type="entry name" value="EsxAB dimer-like"/>
    <property type="match status" value="1"/>
</dbReference>
<evidence type="ECO:0000313" key="2">
    <source>
        <dbReference type="EMBL" id="MEA5454691.1"/>
    </source>
</evidence>
<accession>A0ABU5T5C8</accession>
<dbReference type="Proteomes" id="UP001304769">
    <property type="component" value="Unassembled WGS sequence"/>
</dbReference>
<sequence>MAIRQGANVAELRGVAKQFDGKAGEIENIKNQLNALINSNIPENWDGQDAQKFKSDWAAQGFKSLTTLIQQLRDASRTMNTNAAAQEQVSSAL</sequence>
<gene>
    <name evidence="2" type="ORF">SPF06_08160</name>
</gene>
<dbReference type="RefSeq" id="WP_323278531.1">
    <property type="nucleotide sequence ID" value="NZ_JAYGGQ010000004.1"/>
</dbReference>
<dbReference type="NCBIfam" id="TIGR03930">
    <property type="entry name" value="WXG100_ESAT6"/>
    <property type="match status" value="1"/>
</dbReference>
<dbReference type="InterPro" id="IPR036689">
    <property type="entry name" value="ESAT-6-like_sf"/>
</dbReference>